<evidence type="ECO:0000313" key="2">
    <source>
        <dbReference type="EMBL" id="KAG5528685.1"/>
    </source>
</evidence>
<keyword evidence="1" id="KW-0812">Transmembrane</keyword>
<keyword evidence="3" id="KW-1185">Reference proteome</keyword>
<dbReference type="AlphaFoldDB" id="A0AAV6ILE2"/>
<keyword evidence="1" id="KW-1133">Transmembrane helix</keyword>
<protein>
    <submittedName>
        <fullName evidence="2">Uncharacterized protein</fullName>
    </submittedName>
</protein>
<feature type="transmembrane region" description="Helical" evidence="1">
    <location>
        <begin position="38"/>
        <end position="57"/>
    </location>
</feature>
<accession>A0AAV6ILE2</accession>
<organism evidence="2 3">
    <name type="scientific">Rhododendron griersonianum</name>
    <dbReference type="NCBI Taxonomy" id="479676"/>
    <lineage>
        <taxon>Eukaryota</taxon>
        <taxon>Viridiplantae</taxon>
        <taxon>Streptophyta</taxon>
        <taxon>Embryophyta</taxon>
        <taxon>Tracheophyta</taxon>
        <taxon>Spermatophyta</taxon>
        <taxon>Magnoliopsida</taxon>
        <taxon>eudicotyledons</taxon>
        <taxon>Gunneridae</taxon>
        <taxon>Pentapetalae</taxon>
        <taxon>asterids</taxon>
        <taxon>Ericales</taxon>
        <taxon>Ericaceae</taxon>
        <taxon>Ericoideae</taxon>
        <taxon>Rhodoreae</taxon>
        <taxon>Rhododendron</taxon>
    </lineage>
</organism>
<proteinExistence type="predicted"/>
<reference evidence="2" key="1">
    <citation type="submission" date="2020-08" db="EMBL/GenBank/DDBJ databases">
        <title>Plant Genome Project.</title>
        <authorList>
            <person name="Zhang R.-G."/>
        </authorList>
    </citation>
    <scope>NUCLEOTIDE SEQUENCE</scope>
    <source>
        <strain evidence="2">WSP0</strain>
        <tissue evidence="2">Leaf</tissue>
    </source>
</reference>
<dbReference type="Proteomes" id="UP000823749">
    <property type="component" value="Chromosome 10"/>
</dbReference>
<dbReference type="EMBL" id="JACTNZ010000010">
    <property type="protein sequence ID" value="KAG5528685.1"/>
    <property type="molecule type" value="Genomic_DNA"/>
</dbReference>
<sequence length="59" mass="6722">MVLHVRLHTKDKKLLFVAVQGHLVYSSGLRSCCRVNLFINVLIAWVFLFHLLGSCVVNL</sequence>
<evidence type="ECO:0000256" key="1">
    <source>
        <dbReference type="SAM" id="Phobius"/>
    </source>
</evidence>
<name>A0AAV6ILE2_9ERIC</name>
<gene>
    <name evidence="2" type="ORF">RHGRI_029379</name>
</gene>
<comment type="caution">
    <text evidence="2">The sequence shown here is derived from an EMBL/GenBank/DDBJ whole genome shotgun (WGS) entry which is preliminary data.</text>
</comment>
<evidence type="ECO:0000313" key="3">
    <source>
        <dbReference type="Proteomes" id="UP000823749"/>
    </source>
</evidence>
<keyword evidence="1" id="KW-0472">Membrane</keyword>